<evidence type="ECO:0000313" key="1">
    <source>
        <dbReference type="EMBL" id="GGX66682.1"/>
    </source>
</evidence>
<evidence type="ECO:0000313" key="2">
    <source>
        <dbReference type="Proteomes" id="UP000619244"/>
    </source>
</evidence>
<accession>A0A918NGV6</accession>
<name>A0A918NGV6_9ACTN</name>
<keyword evidence="2" id="KW-1185">Reference proteome</keyword>
<protein>
    <submittedName>
        <fullName evidence="1">Uncharacterized protein</fullName>
    </submittedName>
</protein>
<gene>
    <name evidence="1" type="ORF">GCM10010358_21480</name>
</gene>
<comment type="caution">
    <text evidence="1">The sequence shown here is derived from an EMBL/GenBank/DDBJ whole genome shotgun (WGS) entry which is preliminary data.</text>
</comment>
<dbReference type="AlphaFoldDB" id="A0A918NGV6"/>
<organism evidence="1 2">
    <name type="scientific">Streptomyces minutiscleroticus</name>
    <dbReference type="NCBI Taxonomy" id="68238"/>
    <lineage>
        <taxon>Bacteria</taxon>
        <taxon>Bacillati</taxon>
        <taxon>Actinomycetota</taxon>
        <taxon>Actinomycetes</taxon>
        <taxon>Kitasatosporales</taxon>
        <taxon>Streptomycetaceae</taxon>
        <taxon>Streptomyces</taxon>
    </lineage>
</organism>
<reference evidence="1" key="2">
    <citation type="submission" date="2020-09" db="EMBL/GenBank/DDBJ databases">
        <authorList>
            <person name="Sun Q."/>
            <person name="Ohkuma M."/>
        </authorList>
    </citation>
    <scope>NUCLEOTIDE SEQUENCE</scope>
    <source>
        <strain evidence="1">JCM 4790</strain>
    </source>
</reference>
<reference evidence="1" key="1">
    <citation type="journal article" date="2014" name="Int. J. Syst. Evol. Microbiol.">
        <title>Complete genome sequence of Corynebacterium casei LMG S-19264T (=DSM 44701T), isolated from a smear-ripened cheese.</title>
        <authorList>
            <consortium name="US DOE Joint Genome Institute (JGI-PGF)"/>
            <person name="Walter F."/>
            <person name="Albersmeier A."/>
            <person name="Kalinowski J."/>
            <person name="Ruckert C."/>
        </authorList>
    </citation>
    <scope>NUCLEOTIDE SEQUENCE</scope>
    <source>
        <strain evidence="1">JCM 4790</strain>
    </source>
</reference>
<dbReference type="EMBL" id="BMVU01000006">
    <property type="protein sequence ID" value="GGX66682.1"/>
    <property type="molecule type" value="Genomic_DNA"/>
</dbReference>
<sequence>MGLPLLSTTFENEMSLSAACAVGVMSPQLTIAMPPAAAAAAVRRAVGGLCRCEAAADVEVINPHP</sequence>
<proteinExistence type="predicted"/>
<dbReference type="Proteomes" id="UP000619244">
    <property type="component" value="Unassembled WGS sequence"/>
</dbReference>